<name>S4P195_9NEOP</name>
<feature type="domain" description="GAG-pre-integrase" evidence="1">
    <location>
        <begin position="2"/>
        <end position="68"/>
    </location>
</feature>
<proteinExistence type="predicted"/>
<accession>S4P195</accession>
<reference evidence="2" key="1">
    <citation type="journal article" date="2013" name="BMC Genomics">
        <title>Unscrambling butterfly oogenesis.</title>
        <authorList>
            <person name="Carter J.M."/>
            <person name="Baker S.C."/>
            <person name="Pink R."/>
            <person name="Carter D.R."/>
            <person name="Collins A."/>
            <person name="Tomlin J."/>
            <person name="Gibbs M."/>
            <person name="Breuker C.J."/>
        </authorList>
    </citation>
    <scope>NUCLEOTIDE SEQUENCE</scope>
    <source>
        <tissue evidence="2">Ovary</tissue>
    </source>
</reference>
<dbReference type="InterPro" id="IPR025724">
    <property type="entry name" value="GAG-pre-integrase_dom"/>
</dbReference>
<dbReference type="Pfam" id="PF13976">
    <property type="entry name" value="gag_pre-integrs"/>
    <property type="match status" value="1"/>
</dbReference>
<sequence length="74" mass="8301">NVYKLILVNETCLLSSSTVDGQTWHRRLGHLNSTAMNKMKQGLVNGMDYSDKFVTSKSSCQICCEGKQSRLPFT</sequence>
<dbReference type="EMBL" id="GAIX01009011">
    <property type="protein sequence ID" value="JAA83549.1"/>
    <property type="molecule type" value="Transcribed_RNA"/>
</dbReference>
<feature type="non-terminal residue" evidence="2">
    <location>
        <position position="1"/>
    </location>
</feature>
<reference evidence="2" key="2">
    <citation type="submission" date="2013-05" db="EMBL/GenBank/DDBJ databases">
        <authorList>
            <person name="Carter J.-M."/>
            <person name="Baker S.C."/>
            <person name="Pink R."/>
            <person name="Carter D.R.F."/>
            <person name="Collins A."/>
            <person name="Tomlin J."/>
            <person name="Gibbs M."/>
            <person name="Breuker C.J."/>
        </authorList>
    </citation>
    <scope>NUCLEOTIDE SEQUENCE</scope>
    <source>
        <tissue evidence="2">Ovary</tissue>
    </source>
</reference>
<organism evidence="2">
    <name type="scientific">Pararge aegeria</name>
    <name type="common">speckled wood butterfly</name>
    <dbReference type="NCBI Taxonomy" id="116150"/>
    <lineage>
        <taxon>Eukaryota</taxon>
        <taxon>Metazoa</taxon>
        <taxon>Ecdysozoa</taxon>
        <taxon>Arthropoda</taxon>
        <taxon>Hexapoda</taxon>
        <taxon>Insecta</taxon>
        <taxon>Pterygota</taxon>
        <taxon>Neoptera</taxon>
        <taxon>Endopterygota</taxon>
        <taxon>Lepidoptera</taxon>
        <taxon>Glossata</taxon>
        <taxon>Ditrysia</taxon>
        <taxon>Papilionoidea</taxon>
        <taxon>Nymphalidae</taxon>
        <taxon>Satyrinae</taxon>
        <taxon>Satyrini</taxon>
        <taxon>Parargina</taxon>
        <taxon>Pararge</taxon>
    </lineage>
</organism>
<protein>
    <submittedName>
        <fullName evidence="2">Yokozuna</fullName>
    </submittedName>
</protein>
<dbReference type="AlphaFoldDB" id="S4P195"/>
<feature type="non-terminal residue" evidence="2">
    <location>
        <position position="74"/>
    </location>
</feature>
<evidence type="ECO:0000313" key="2">
    <source>
        <dbReference type="EMBL" id="JAA83549.1"/>
    </source>
</evidence>
<evidence type="ECO:0000259" key="1">
    <source>
        <dbReference type="Pfam" id="PF13976"/>
    </source>
</evidence>